<organism evidence="2 3">
    <name type="scientific">Romanomermis culicivorax</name>
    <name type="common">Nematode worm</name>
    <dbReference type="NCBI Taxonomy" id="13658"/>
    <lineage>
        <taxon>Eukaryota</taxon>
        <taxon>Metazoa</taxon>
        <taxon>Ecdysozoa</taxon>
        <taxon>Nematoda</taxon>
        <taxon>Enoplea</taxon>
        <taxon>Dorylaimia</taxon>
        <taxon>Mermithida</taxon>
        <taxon>Mermithoidea</taxon>
        <taxon>Mermithidae</taxon>
        <taxon>Romanomermis</taxon>
    </lineage>
</organism>
<name>A0A915I9H0_ROMCU</name>
<dbReference type="WBParaSite" id="nRc.2.0.1.t10408-RA">
    <property type="protein sequence ID" value="nRc.2.0.1.t10408-RA"/>
    <property type="gene ID" value="nRc.2.0.1.g10408"/>
</dbReference>
<feature type="region of interest" description="Disordered" evidence="1">
    <location>
        <begin position="28"/>
        <end position="59"/>
    </location>
</feature>
<evidence type="ECO:0000313" key="3">
    <source>
        <dbReference type="WBParaSite" id="nRc.2.0.1.t10408-RA"/>
    </source>
</evidence>
<sequence length="59" mass="6326">MLKVELAAQGAEFAVSIAELTTRLDTIERKGGKEGSPKQKHKSAPAKKPPTTDEGCMDE</sequence>
<proteinExistence type="predicted"/>
<protein>
    <submittedName>
        <fullName evidence="3">Uncharacterized protein</fullName>
    </submittedName>
</protein>
<keyword evidence="2" id="KW-1185">Reference proteome</keyword>
<dbReference type="AlphaFoldDB" id="A0A915I9H0"/>
<reference evidence="3" key="1">
    <citation type="submission" date="2022-11" db="UniProtKB">
        <authorList>
            <consortium name="WormBaseParasite"/>
        </authorList>
    </citation>
    <scope>IDENTIFICATION</scope>
</reference>
<dbReference type="Proteomes" id="UP000887565">
    <property type="component" value="Unplaced"/>
</dbReference>
<accession>A0A915I9H0</accession>
<evidence type="ECO:0000313" key="2">
    <source>
        <dbReference type="Proteomes" id="UP000887565"/>
    </source>
</evidence>
<evidence type="ECO:0000256" key="1">
    <source>
        <dbReference type="SAM" id="MobiDB-lite"/>
    </source>
</evidence>
<feature type="compositionally biased region" description="Basic and acidic residues" evidence="1">
    <location>
        <begin position="28"/>
        <end position="37"/>
    </location>
</feature>